<dbReference type="EMBL" id="LSYS01006629">
    <property type="protein sequence ID" value="OPJ74976.1"/>
    <property type="molecule type" value="Genomic_DNA"/>
</dbReference>
<dbReference type="AlphaFoldDB" id="A0A1V4JRX2"/>
<keyword evidence="2" id="KW-1185">Reference proteome</keyword>
<protein>
    <submittedName>
        <fullName evidence="1">Uncharacterized protein</fullName>
    </submittedName>
</protein>
<proteinExistence type="predicted"/>
<dbReference type="Proteomes" id="UP000190648">
    <property type="component" value="Unassembled WGS sequence"/>
</dbReference>
<gene>
    <name evidence="1" type="ORF">AV530_018460</name>
</gene>
<comment type="caution">
    <text evidence="1">The sequence shown here is derived from an EMBL/GenBank/DDBJ whole genome shotgun (WGS) entry which is preliminary data.</text>
</comment>
<reference evidence="1 2" key="1">
    <citation type="submission" date="2016-02" db="EMBL/GenBank/DDBJ databases">
        <title>Band-tailed pigeon sequencing and assembly.</title>
        <authorList>
            <person name="Soares A.E."/>
            <person name="Novak B.J."/>
            <person name="Rice E.S."/>
            <person name="O'Connell B."/>
            <person name="Chang D."/>
            <person name="Weber S."/>
            <person name="Shapiro B."/>
        </authorList>
    </citation>
    <scope>NUCLEOTIDE SEQUENCE [LARGE SCALE GENOMIC DNA]</scope>
    <source>
        <strain evidence="1">BTP2013</strain>
        <tissue evidence="1">Blood</tissue>
    </source>
</reference>
<sequence length="99" mass="11504">MAKRRDNLQRQEGGEALWLRLCRLAYKLNSNEDSGYVEQLGFKAIILQTWWKAPGPLHQHRCQLRAQAEEQSDFWRLSAEPSLCLNSLCESPHPLGTRR</sequence>
<name>A0A1V4JRX2_PATFA</name>
<evidence type="ECO:0000313" key="2">
    <source>
        <dbReference type="Proteomes" id="UP000190648"/>
    </source>
</evidence>
<organism evidence="1 2">
    <name type="scientific">Patagioenas fasciata monilis</name>
    <dbReference type="NCBI Taxonomy" id="372326"/>
    <lineage>
        <taxon>Eukaryota</taxon>
        <taxon>Metazoa</taxon>
        <taxon>Chordata</taxon>
        <taxon>Craniata</taxon>
        <taxon>Vertebrata</taxon>
        <taxon>Euteleostomi</taxon>
        <taxon>Archelosauria</taxon>
        <taxon>Archosauria</taxon>
        <taxon>Dinosauria</taxon>
        <taxon>Saurischia</taxon>
        <taxon>Theropoda</taxon>
        <taxon>Coelurosauria</taxon>
        <taxon>Aves</taxon>
        <taxon>Neognathae</taxon>
        <taxon>Neoaves</taxon>
        <taxon>Columbimorphae</taxon>
        <taxon>Columbiformes</taxon>
        <taxon>Columbidae</taxon>
        <taxon>Patagioenas</taxon>
    </lineage>
</organism>
<accession>A0A1V4JRX2</accession>
<evidence type="ECO:0000313" key="1">
    <source>
        <dbReference type="EMBL" id="OPJ74976.1"/>
    </source>
</evidence>